<name>A0A3M0JXH0_HIRRU</name>
<evidence type="ECO:0000313" key="2">
    <source>
        <dbReference type="Proteomes" id="UP000269221"/>
    </source>
</evidence>
<sequence length="121" mass="13425">MASPDIAAVSLGRFTSEASADDSFKSPDAQAFASLILGTHNEVTRELHEEGSRILAKDSQILVSGLILKKNGKQKHSHTSNGSLIKNNNNNGTIISYWFFQFYEINLKHFKLENQDKMVDG</sequence>
<dbReference type="AlphaFoldDB" id="A0A3M0JXH0"/>
<accession>A0A3M0JXH0</accession>
<reference evidence="1 2" key="1">
    <citation type="submission" date="2018-07" db="EMBL/GenBank/DDBJ databases">
        <title>A high quality draft genome assembly of the barn swallow (H. rustica rustica).</title>
        <authorList>
            <person name="Formenti G."/>
            <person name="Chiara M."/>
            <person name="Poveda L."/>
            <person name="Francoijs K.-J."/>
            <person name="Bonisoli-Alquati A."/>
            <person name="Canova L."/>
            <person name="Gianfranceschi L."/>
            <person name="Horner D.S."/>
            <person name="Saino N."/>
        </authorList>
    </citation>
    <scope>NUCLEOTIDE SEQUENCE [LARGE SCALE GENOMIC DNA]</scope>
    <source>
        <strain evidence="1">Chelidonia</strain>
        <tissue evidence="1">Blood</tissue>
    </source>
</reference>
<gene>
    <name evidence="1" type="ORF">DUI87_18651</name>
</gene>
<keyword evidence="2" id="KW-1185">Reference proteome</keyword>
<evidence type="ECO:0000313" key="1">
    <source>
        <dbReference type="EMBL" id="RMC05458.1"/>
    </source>
</evidence>
<protein>
    <submittedName>
        <fullName evidence="1">Uncharacterized protein</fullName>
    </submittedName>
</protein>
<dbReference type="OrthoDB" id="10613368at2759"/>
<comment type="caution">
    <text evidence="1">The sequence shown here is derived from an EMBL/GenBank/DDBJ whole genome shotgun (WGS) entry which is preliminary data.</text>
</comment>
<organism evidence="1 2">
    <name type="scientific">Hirundo rustica rustica</name>
    <dbReference type="NCBI Taxonomy" id="333673"/>
    <lineage>
        <taxon>Eukaryota</taxon>
        <taxon>Metazoa</taxon>
        <taxon>Chordata</taxon>
        <taxon>Craniata</taxon>
        <taxon>Vertebrata</taxon>
        <taxon>Euteleostomi</taxon>
        <taxon>Archelosauria</taxon>
        <taxon>Archosauria</taxon>
        <taxon>Dinosauria</taxon>
        <taxon>Saurischia</taxon>
        <taxon>Theropoda</taxon>
        <taxon>Coelurosauria</taxon>
        <taxon>Aves</taxon>
        <taxon>Neognathae</taxon>
        <taxon>Neoaves</taxon>
        <taxon>Telluraves</taxon>
        <taxon>Australaves</taxon>
        <taxon>Passeriformes</taxon>
        <taxon>Sylvioidea</taxon>
        <taxon>Hirundinidae</taxon>
        <taxon>Hirundo</taxon>
    </lineage>
</organism>
<dbReference type="EMBL" id="QRBI01000123">
    <property type="protein sequence ID" value="RMC05458.1"/>
    <property type="molecule type" value="Genomic_DNA"/>
</dbReference>
<proteinExistence type="predicted"/>
<dbReference type="Proteomes" id="UP000269221">
    <property type="component" value="Unassembled WGS sequence"/>
</dbReference>